<evidence type="ECO:0000313" key="1">
    <source>
        <dbReference type="EMBL" id="SJX20605.1"/>
    </source>
</evidence>
<dbReference type="CDD" id="cd07247">
    <property type="entry name" value="SgaA_N_like"/>
    <property type="match status" value="1"/>
</dbReference>
<sequence length="126" mass="13744">MKNPIGWFEIYVDDLSRAKQFYESVFNIQLTELTPPADDNSLQMWAFPSDMQTYGASGALVKMPGLSAGGNSTLIYFSCDDCANEASRLVESGGKIHEAKTAIGEYGFIVLAFDSEGNMIGLHSMT</sequence>
<organism evidence="1 2">
    <name type="scientific">Acinetobacter johnsonii</name>
    <dbReference type="NCBI Taxonomy" id="40214"/>
    <lineage>
        <taxon>Bacteria</taxon>
        <taxon>Pseudomonadati</taxon>
        <taxon>Pseudomonadota</taxon>
        <taxon>Gammaproteobacteria</taxon>
        <taxon>Moraxellales</taxon>
        <taxon>Moraxellaceae</taxon>
        <taxon>Acinetobacter</taxon>
    </lineage>
</organism>
<proteinExistence type="predicted"/>
<dbReference type="RefSeq" id="WP_010326302.1">
    <property type="nucleotide sequence ID" value="NZ_FUUY01000001.1"/>
</dbReference>
<dbReference type="InterPro" id="IPR052164">
    <property type="entry name" value="Anthracycline_SecMetBiosynth"/>
</dbReference>
<dbReference type="PANTHER" id="PTHR33993:SF2">
    <property type="entry name" value="VOC DOMAIN-CONTAINING PROTEIN"/>
    <property type="match status" value="1"/>
</dbReference>
<dbReference type="PANTHER" id="PTHR33993">
    <property type="entry name" value="GLYOXALASE-RELATED"/>
    <property type="match status" value="1"/>
</dbReference>
<accession>A0A1R7Q8Q3</accession>
<dbReference type="EMBL" id="FUUY01000001">
    <property type="protein sequence ID" value="SJX20605.1"/>
    <property type="molecule type" value="Genomic_DNA"/>
</dbReference>
<dbReference type="Pfam" id="PF00903">
    <property type="entry name" value="Glyoxalase"/>
    <property type="match status" value="1"/>
</dbReference>
<dbReference type="PROSITE" id="PS51819">
    <property type="entry name" value="VOC"/>
    <property type="match status" value="1"/>
</dbReference>
<dbReference type="InterPro" id="IPR037523">
    <property type="entry name" value="VOC_core"/>
</dbReference>
<dbReference type="SUPFAM" id="SSF54593">
    <property type="entry name" value="Glyoxalase/Bleomycin resistance protein/Dihydroxybiphenyl dioxygenase"/>
    <property type="match status" value="1"/>
</dbReference>
<evidence type="ECO:0000313" key="2">
    <source>
        <dbReference type="Proteomes" id="UP000196240"/>
    </source>
</evidence>
<gene>
    <name evidence="1" type="ORF">ACNJC6_00195</name>
</gene>
<dbReference type="Gene3D" id="3.10.180.10">
    <property type="entry name" value="2,3-Dihydroxybiphenyl 1,2-Dioxygenase, domain 1"/>
    <property type="match status" value="1"/>
</dbReference>
<dbReference type="InterPro" id="IPR004360">
    <property type="entry name" value="Glyas_Fos-R_dOase_dom"/>
</dbReference>
<name>A0A1R7Q8Q3_ACIJO</name>
<protein>
    <submittedName>
        <fullName evidence="1">Glyoxalase-like domain protein</fullName>
    </submittedName>
</protein>
<dbReference type="InterPro" id="IPR029068">
    <property type="entry name" value="Glyas_Bleomycin-R_OHBP_Dase"/>
</dbReference>
<reference evidence="1 2" key="1">
    <citation type="submission" date="2017-02" db="EMBL/GenBank/DDBJ databases">
        <authorList>
            <person name="Peterson S.W."/>
        </authorList>
    </citation>
    <scope>NUCLEOTIDE SEQUENCE [LARGE SCALE GENOMIC DNA]</scope>
    <source>
        <strain evidence="1">C6</strain>
    </source>
</reference>
<dbReference type="Proteomes" id="UP000196240">
    <property type="component" value="Unassembled WGS sequence"/>
</dbReference>
<dbReference type="AlphaFoldDB" id="A0A1R7Q8Q3"/>